<feature type="compositionally biased region" description="Basic and acidic residues" evidence="1">
    <location>
        <begin position="51"/>
        <end position="70"/>
    </location>
</feature>
<dbReference type="Proteomes" id="UP001163798">
    <property type="component" value="Unassembled WGS sequence"/>
</dbReference>
<organism evidence="2 3">
    <name type="scientific">Lentinula aff. detonsa</name>
    <dbReference type="NCBI Taxonomy" id="2804958"/>
    <lineage>
        <taxon>Eukaryota</taxon>
        <taxon>Fungi</taxon>
        <taxon>Dikarya</taxon>
        <taxon>Basidiomycota</taxon>
        <taxon>Agaricomycotina</taxon>
        <taxon>Agaricomycetes</taxon>
        <taxon>Agaricomycetidae</taxon>
        <taxon>Agaricales</taxon>
        <taxon>Marasmiineae</taxon>
        <taxon>Omphalotaceae</taxon>
        <taxon>Lentinula</taxon>
    </lineage>
</organism>
<evidence type="ECO:0000256" key="1">
    <source>
        <dbReference type="SAM" id="MobiDB-lite"/>
    </source>
</evidence>
<gene>
    <name evidence="2" type="ORF">GGU10DRAFT_381945</name>
</gene>
<feature type="compositionally biased region" description="Acidic residues" evidence="1">
    <location>
        <begin position="283"/>
        <end position="297"/>
    </location>
</feature>
<accession>A0AA38NIG7</accession>
<evidence type="ECO:0000313" key="2">
    <source>
        <dbReference type="EMBL" id="KAJ3779703.1"/>
    </source>
</evidence>
<feature type="region of interest" description="Disordered" evidence="1">
    <location>
        <begin position="191"/>
        <end position="218"/>
    </location>
</feature>
<name>A0AA38NIG7_9AGAR</name>
<feature type="region of interest" description="Disordered" evidence="1">
    <location>
        <begin position="1"/>
        <end position="84"/>
    </location>
</feature>
<proteinExistence type="predicted"/>
<keyword evidence="3" id="KW-1185">Reference proteome</keyword>
<feature type="region of interest" description="Disordered" evidence="1">
    <location>
        <begin position="278"/>
        <end position="297"/>
    </location>
</feature>
<dbReference type="AlphaFoldDB" id="A0AA38NIG7"/>
<sequence length="297" mass="34387">MNNNAKASGSKRCLNDDGDNERRRPRKRMEDRKKERLARLRQKLRTRQAIVRKEEEKEQRDEENDKERRNKLPPVEEPPVPLALRSDFPSNHWVEPSEEYLDLSPSYPDNRVSVMVPPLPPSSPPADGLVIGAPRIPRCANCKIGARVGQPCIVQNARNRCTSCATRRIKCADDGTLAAWNARLAKGEKNGKRRGKLVKEVEEDDEEDEDQRDVSKVPRMGLRERYPRGAQSLEDRLLIETRRIGEQQEMTMRVMDRMEERQERIENELARIARMLEVRENEANEGSEGEEKDEEDI</sequence>
<comment type="caution">
    <text evidence="2">The sequence shown here is derived from an EMBL/GenBank/DDBJ whole genome shotgun (WGS) entry which is preliminary data.</text>
</comment>
<dbReference type="EMBL" id="MU794342">
    <property type="protein sequence ID" value="KAJ3779703.1"/>
    <property type="molecule type" value="Genomic_DNA"/>
</dbReference>
<evidence type="ECO:0000313" key="3">
    <source>
        <dbReference type="Proteomes" id="UP001163798"/>
    </source>
</evidence>
<protein>
    <submittedName>
        <fullName evidence="2">Uncharacterized protein</fullName>
    </submittedName>
</protein>
<reference evidence="2" key="1">
    <citation type="submission" date="2022-08" db="EMBL/GenBank/DDBJ databases">
        <authorList>
            <consortium name="DOE Joint Genome Institute"/>
            <person name="Min B."/>
            <person name="Riley R."/>
            <person name="Sierra-Patev S."/>
            <person name="Naranjo-Ortiz M."/>
            <person name="Looney B."/>
            <person name="Konkel Z."/>
            <person name="Slot J.C."/>
            <person name="Sakamoto Y."/>
            <person name="Steenwyk J.L."/>
            <person name="Rokas A."/>
            <person name="Carro J."/>
            <person name="Camarero S."/>
            <person name="Ferreira P."/>
            <person name="Molpeceres G."/>
            <person name="Ruiz-Duenas F.J."/>
            <person name="Serrano A."/>
            <person name="Henrissat B."/>
            <person name="Drula E."/>
            <person name="Hughes K.W."/>
            <person name="Mata J.L."/>
            <person name="Ishikawa N.K."/>
            <person name="Vargas-Isla R."/>
            <person name="Ushijima S."/>
            <person name="Smith C.A."/>
            <person name="Ahrendt S."/>
            <person name="Andreopoulos W."/>
            <person name="He G."/>
            <person name="Labutti K."/>
            <person name="Lipzen A."/>
            <person name="Ng V."/>
            <person name="Sandor L."/>
            <person name="Barry K."/>
            <person name="Martinez A.T."/>
            <person name="Xiao Y."/>
            <person name="Gibbons J.G."/>
            <person name="Terashima K."/>
            <person name="Hibbett D.S."/>
            <person name="Grigoriev I.V."/>
        </authorList>
    </citation>
    <scope>NUCLEOTIDE SEQUENCE</scope>
    <source>
        <strain evidence="2">TFB10291</strain>
    </source>
</reference>
<feature type="compositionally biased region" description="Basic and acidic residues" evidence="1">
    <location>
        <begin position="28"/>
        <end position="38"/>
    </location>
</feature>
<feature type="compositionally biased region" description="Acidic residues" evidence="1">
    <location>
        <begin position="201"/>
        <end position="211"/>
    </location>
</feature>